<dbReference type="Proteomes" id="UP001207654">
    <property type="component" value="Unassembled WGS sequence"/>
</dbReference>
<dbReference type="EMBL" id="JAPNKA010000001">
    <property type="protein sequence ID" value="MCY1078677.1"/>
    <property type="molecule type" value="Genomic_DNA"/>
</dbReference>
<dbReference type="InterPro" id="IPR007048">
    <property type="entry name" value="IraD/Gp25-like"/>
</dbReference>
<organism evidence="2 3">
    <name type="scientific">Archangium lansingense</name>
    <dbReference type="NCBI Taxonomy" id="2995310"/>
    <lineage>
        <taxon>Bacteria</taxon>
        <taxon>Pseudomonadati</taxon>
        <taxon>Myxococcota</taxon>
        <taxon>Myxococcia</taxon>
        <taxon>Myxococcales</taxon>
        <taxon>Cystobacterineae</taxon>
        <taxon>Archangiaceae</taxon>
        <taxon>Archangium</taxon>
    </lineage>
</organism>
<gene>
    <name evidence="2" type="ORF">OV287_29835</name>
</gene>
<evidence type="ECO:0000313" key="3">
    <source>
        <dbReference type="Proteomes" id="UP001207654"/>
    </source>
</evidence>
<proteinExistence type="predicted"/>
<dbReference type="SUPFAM" id="SSF160719">
    <property type="entry name" value="gpW/gp25-like"/>
    <property type="match status" value="1"/>
</dbReference>
<feature type="domain" description="IraD/Gp25-like" evidence="1">
    <location>
        <begin position="15"/>
        <end position="100"/>
    </location>
</feature>
<evidence type="ECO:0000313" key="2">
    <source>
        <dbReference type="EMBL" id="MCY1078677.1"/>
    </source>
</evidence>
<accession>A0ABT4AAH4</accession>
<sequence length="125" mass="14319">MSFLSRRFLGREETLLEEVLRNLHHLLNAKRGAASFLPGFGLSETGFRTAEEMLGQLGAEIRENIRLYEPRVEVTEIEEDYEGENGRLRLVVHCRLRHTAEPLSVLIDPYTRAMAVAPQTQPEEE</sequence>
<name>A0ABT4AAH4_9BACT</name>
<protein>
    <submittedName>
        <fullName evidence="2">GPW/gp25 family protein</fullName>
    </submittedName>
</protein>
<comment type="caution">
    <text evidence="2">The sequence shown here is derived from an EMBL/GenBank/DDBJ whole genome shotgun (WGS) entry which is preliminary data.</text>
</comment>
<dbReference type="Gene3D" id="3.10.450.40">
    <property type="match status" value="1"/>
</dbReference>
<reference evidence="2 3" key="1">
    <citation type="submission" date="2022-11" db="EMBL/GenBank/DDBJ databases">
        <title>Minimal conservation of predation-associated metabolite biosynthetic gene clusters underscores biosynthetic potential of Myxococcota including descriptions for ten novel species: Archangium lansinium sp. nov., Myxococcus landrumus sp. nov., Nannocystis bai.</title>
        <authorList>
            <person name="Ahearne A."/>
            <person name="Stevens C."/>
            <person name="Phillips K."/>
        </authorList>
    </citation>
    <scope>NUCLEOTIDE SEQUENCE [LARGE SCALE GENOMIC DNA]</scope>
    <source>
        <strain evidence="2 3">MIWBW</strain>
    </source>
</reference>
<evidence type="ECO:0000259" key="1">
    <source>
        <dbReference type="Pfam" id="PF04965"/>
    </source>
</evidence>
<dbReference type="Pfam" id="PF04965">
    <property type="entry name" value="GPW_gp25"/>
    <property type="match status" value="1"/>
</dbReference>
<dbReference type="RefSeq" id="WP_267537442.1">
    <property type="nucleotide sequence ID" value="NZ_JAPNKA010000001.1"/>
</dbReference>
<keyword evidence="3" id="KW-1185">Reference proteome</keyword>